<evidence type="ECO:0000313" key="5">
    <source>
        <dbReference type="Proteomes" id="UP000838878"/>
    </source>
</evidence>
<reference evidence="4" key="1">
    <citation type="submission" date="2021-12" db="EMBL/GenBank/DDBJ databases">
        <authorList>
            <person name="Martin H S."/>
        </authorList>
    </citation>
    <scope>NUCLEOTIDE SEQUENCE</scope>
</reference>
<feature type="coiled-coil region" evidence="2">
    <location>
        <begin position="95"/>
        <end position="294"/>
    </location>
</feature>
<dbReference type="AlphaFoldDB" id="A0A8J9YHZ0"/>
<dbReference type="OrthoDB" id="5978643at2759"/>
<evidence type="ECO:0000313" key="4">
    <source>
        <dbReference type="EMBL" id="CAH0726676.1"/>
    </source>
</evidence>
<keyword evidence="5" id="KW-1185">Reference proteome</keyword>
<feature type="coiled-coil region" evidence="2">
    <location>
        <begin position="552"/>
        <end position="586"/>
    </location>
</feature>
<sequence length="699" mass="81574">MDIRAEKLAKARKKLKDHQEKKTVISQKCEGSVQIDQTTLLQQSLNDNTKTTTDNVNEERHLTVNGNRDLYSNQDKNKSDVRSDINVTEILISNRTNLEMQISELNGKLANLEYLHELEINNHNTAKQKIIALQSEVTDLTNNYSITLQEASIKDDTIKQLNTLNQSLKDENNNLSEQLEFTKSMLTSKEFENAQLQNQIFTYQNQLDSLQLQIQQLTNDSPINIRQDSNILEETDALLQKIPGLEQKIEALQKERDHIQSHYEHYVHELNEQLRSEMIKNENLAKDLQNLYNRESSLVDQISDMEIRLQNYDIKNKADMCKQEVELEIQKEHQEVKEQLEETNKKYSQLKMQYTESIEKIQALLQEKDSMSCNENICNHDNVDITKLTADITSDKLAAQRATEQNKKLKLDVEGLEQVVIKMGKDKLELTEKWTHEKQLNKGLALKLAEVEENFKTIHNQLKAKDDEMIRLQNEYRIVEQKHEKALHELDQIKSSSNVTHNHELPSEESHNNHFDNNIEHTETSQMLLQPVPTEIKINSTDAMRIQKEDAMVKLQERFLNIMDEVANLSDEKHRLEHIILQLQNETDTICEYVALYQQQRSLLKKREEERSNQLKIFQAECDKLKRHLEELSDLLLRLAADEQLASFLKEESKHNDLARVKELLQKLQNCSLINPKFKNLHLNVFYPCNCCSGQLIDI</sequence>
<feature type="coiled-coil region" evidence="2">
    <location>
        <begin position="322"/>
        <end position="367"/>
    </location>
</feature>
<dbReference type="InterPro" id="IPR024858">
    <property type="entry name" value="GOLGA"/>
</dbReference>
<proteinExistence type="predicted"/>
<dbReference type="GO" id="GO:0032580">
    <property type="term" value="C:Golgi cisterna membrane"/>
    <property type="evidence" value="ECO:0007669"/>
    <property type="project" value="TreeGrafter"/>
</dbReference>
<protein>
    <recommendedName>
        <fullName evidence="3">Golgin subfamily A conserved domain-containing protein</fullName>
    </recommendedName>
</protein>
<accession>A0A8J9YHZ0</accession>
<evidence type="ECO:0000256" key="1">
    <source>
        <dbReference type="ARBA" id="ARBA00023054"/>
    </source>
</evidence>
<evidence type="ECO:0000259" key="3">
    <source>
        <dbReference type="Pfam" id="PF15070"/>
    </source>
</evidence>
<dbReference type="PANTHER" id="PTHR10881:SF46">
    <property type="entry name" value="GOLGIN SUBFAMILY A MEMBER 2"/>
    <property type="match status" value="1"/>
</dbReference>
<dbReference type="EMBL" id="OV170226">
    <property type="protein sequence ID" value="CAH0726676.1"/>
    <property type="molecule type" value="Genomic_DNA"/>
</dbReference>
<dbReference type="Pfam" id="PF15070">
    <property type="entry name" value="GOLGA2L5"/>
    <property type="match status" value="1"/>
</dbReference>
<gene>
    <name evidence="4" type="ORF">BINO364_LOCUS12110</name>
</gene>
<keyword evidence="1 2" id="KW-0175">Coiled coil</keyword>
<organism evidence="4 5">
    <name type="scientific">Brenthis ino</name>
    <name type="common">lesser marbled fritillary</name>
    <dbReference type="NCBI Taxonomy" id="405034"/>
    <lineage>
        <taxon>Eukaryota</taxon>
        <taxon>Metazoa</taxon>
        <taxon>Ecdysozoa</taxon>
        <taxon>Arthropoda</taxon>
        <taxon>Hexapoda</taxon>
        <taxon>Insecta</taxon>
        <taxon>Pterygota</taxon>
        <taxon>Neoptera</taxon>
        <taxon>Endopterygota</taxon>
        <taxon>Lepidoptera</taxon>
        <taxon>Glossata</taxon>
        <taxon>Ditrysia</taxon>
        <taxon>Papilionoidea</taxon>
        <taxon>Nymphalidae</taxon>
        <taxon>Heliconiinae</taxon>
        <taxon>Argynnini</taxon>
        <taxon>Brenthis</taxon>
    </lineage>
</organism>
<feature type="coiled-coil region" evidence="2">
    <location>
        <begin position="615"/>
        <end position="642"/>
    </location>
</feature>
<feature type="coiled-coil region" evidence="2">
    <location>
        <begin position="1"/>
        <end position="28"/>
    </location>
</feature>
<name>A0A8J9YHZ0_9NEOP</name>
<feature type="domain" description="Golgin subfamily A conserved" evidence="3">
    <location>
        <begin position="514"/>
        <end position="642"/>
    </location>
</feature>
<dbReference type="PANTHER" id="PTHR10881">
    <property type="entry name" value="GOLGIN SUBFAMILY A MEMBER-RELATED"/>
    <property type="match status" value="1"/>
</dbReference>
<dbReference type="InterPro" id="IPR043976">
    <property type="entry name" value="GOLGA_cons_dom"/>
</dbReference>
<dbReference type="Proteomes" id="UP000838878">
    <property type="component" value="Chromosome 6"/>
</dbReference>
<feature type="coiled-coil region" evidence="2">
    <location>
        <begin position="448"/>
        <end position="489"/>
    </location>
</feature>
<dbReference type="GO" id="GO:0005801">
    <property type="term" value="C:cis-Golgi network"/>
    <property type="evidence" value="ECO:0007669"/>
    <property type="project" value="TreeGrafter"/>
</dbReference>
<feature type="non-terminal residue" evidence="4">
    <location>
        <position position="699"/>
    </location>
</feature>
<dbReference type="GO" id="GO:0000137">
    <property type="term" value="C:Golgi cis cisterna"/>
    <property type="evidence" value="ECO:0007669"/>
    <property type="project" value="TreeGrafter"/>
</dbReference>
<dbReference type="GO" id="GO:0007030">
    <property type="term" value="P:Golgi organization"/>
    <property type="evidence" value="ECO:0007669"/>
    <property type="project" value="TreeGrafter"/>
</dbReference>
<evidence type="ECO:0000256" key="2">
    <source>
        <dbReference type="SAM" id="Coils"/>
    </source>
</evidence>